<keyword evidence="2" id="KW-1185">Reference proteome</keyword>
<dbReference type="RefSeq" id="WP_027699288.1">
    <property type="nucleotide sequence ID" value="NZ_DF820491.1"/>
</dbReference>
<sequence length="142" mass="15912">MAEELAATNGFNAFSLTLLRDRLLPEILQEDQNEITYWAGKSLARGIELHGIADIIRFFFDAGFGTLSIEAQNETEQTWHLTGEIIDMRLYENEQASFDLEAGFLAAQTQAQINYGAEAVWKLAKNKVIITVYTEVPATLPN</sequence>
<dbReference type="OrthoDB" id="2965348at2"/>
<proteinExistence type="predicted"/>
<dbReference type="eggNOG" id="COG1719">
    <property type="taxonomic scope" value="Bacteria"/>
</dbReference>
<dbReference type="InterPro" id="IPR024096">
    <property type="entry name" value="NO_sig/Golgi_transp_ligand-bd"/>
</dbReference>
<dbReference type="STRING" id="1329250.WOSG25_081180"/>
<evidence type="ECO:0008006" key="3">
    <source>
        <dbReference type="Google" id="ProtNLM"/>
    </source>
</evidence>
<evidence type="ECO:0000313" key="2">
    <source>
        <dbReference type="Proteomes" id="UP000030643"/>
    </source>
</evidence>
<gene>
    <name evidence="1" type="ORF">WOSG25_081180</name>
</gene>
<evidence type="ECO:0000313" key="1">
    <source>
        <dbReference type="EMBL" id="GAK31285.1"/>
    </source>
</evidence>
<name>A0A069CU45_WEIOS</name>
<dbReference type="InterPro" id="IPR019642">
    <property type="entry name" value="DUF2507"/>
</dbReference>
<dbReference type="SUPFAM" id="SSF111126">
    <property type="entry name" value="Ligand-binding domain in the NO signalling and Golgi transport"/>
    <property type="match status" value="1"/>
</dbReference>
<dbReference type="Gene3D" id="3.30.1380.20">
    <property type="entry name" value="Trafficking protein particle complex subunit 3"/>
    <property type="match status" value="1"/>
</dbReference>
<reference evidence="2" key="1">
    <citation type="journal article" date="2014" name="Genome Announc.">
        <title>Draft genome sequence of Weissella oryzae SG25T, isolated from fermented rice grains.</title>
        <authorList>
            <person name="Tanizawa Y."/>
            <person name="Fujisawa T."/>
            <person name="Mochizuki T."/>
            <person name="Kaminuma E."/>
            <person name="Suzuki Y."/>
            <person name="Nakamura Y."/>
            <person name="Tohno M."/>
        </authorList>
    </citation>
    <scope>NUCLEOTIDE SEQUENCE [LARGE SCALE GENOMIC DNA]</scope>
    <source>
        <strain evidence="2">DSM 25784 / JCM 18191 / LMG 30913 / SG25</strain>
    </source>
</reference>
<accession>A0A069CU45</accession>
<dbReference type="Pfam" id="PF10702">
    <property type="entry name" value="DUF2507"/>
    <property type="match status" value="1"/>
</dbReference>
<dbReference type="EMBL" id="DF820491">
    <property type="protein sequence ID" value="GAK31285.1"/>
    <property type="molecule type" value="Genomic_DNA"/>
</dbReference>
<protein>
    <recommendedName>
        <fullName evidence="3">DUF2507 domain-containing protein</fullName>
    </recommendedName>
</protein>
<dbReference type="Proteomes" id="UP000030643">
    <property type="component" value="Unassembled WGS sequence"/>
</dbReference>
<dbReference type="AlphaFoldDB" id="A0A069CU45"/>
<organism evidence="1 2">
    <name type="scientific">Weissella oryzae (strain DSM 25784 / JCM 18191 / LMG 30913 / SG25)</name>
    <dbReference type="NCBI Taxonomy" id="1329250"/>
    <lineage>
        <taxon>Bacteria</taxon>
        <taxon>Bacillati</taxon>
        <taxon>Bacillota</taxon>
        <taxon>Bacilli</taxon>
        <taxon>Lactobacillales</taxon>
        <taxon>Lactobacillaceae</taxon>
        <taxon>Weissella</taxon>
    </lineage>
</organism>